<comment type="caution">
    <text evidence="2">The sequence shown here is derived from an EMBL/GenBank/DDBJ whole genome shotgun (WGS) entry which is preliminary data.</text>
</comment>
<feature type="region of interest" description="Disordered" evidence="1">
    <location>
        <begin position="190"/>
        <end position="212"/>
    </location>
</feature>
<protein>
    <submittedName>
        <fullName evidence="2">Uncharacterized protein</fullName>
    </submittedName>
</protein>
<evidence type="ECO:0000313" key="2">
    <source>
        <dbReference type="EMBL" id="RDW85441.1"/>
    </source>
</evidence>
<evidence type="ECO:0000256" key="1">
    <source>
        <dbReference type="SAM" id="MobiDB-lite"/>
    </source>
</evidence>
<feature type="compositionally biased region" description="Basic and acidic residues" evidence="1">
    <location>
        <begin position="72"/>
        <end position="81"/>
    </location>
</feature>
<keyword evidence="3" id="KW-1185">Reference proteome</keyword>
<gene>
    <name evidence="2" type="ORF">BP5796_03766</name>
</gene>
<dbReference type="EMBL" id="PDLN01000005">
    <property type="protein sequence ID" value="RDW85441.1"/>
    <property type="molecule type" value="Genomic_DNA"/>
</dbReference>
<reference evidence="2 3" key="1">
    <citation type="journal article" date="2018" name="IMA Fungus">
        <title>IMA Genome-F 9: Draft genome sequence of Annulohypoxylon stygium, Aspergillus mulundensis, Berkeleyomyces basicola (syn. Thielaviopsis basicola), Ceratocystis smalleyi, two Cercospora beticola strains, Coleophoma cylindrospora, Fusarium fracticaudum, Phialophora cf. hyalina, and Morchella septimelata.</title>
        <authorList>
            <person name="Wingfield B.D."/>
            <person name="Bills G.F."/>
            <person name="Dong Y."/>
            <person name="Huang W."/>
            <person name="Nel W.J."/>
            <person name="Swalarsk-Parry B.S."/>
            <person name="Vaghefi N."/>
            <person name="Wilken P.M."/>
            <person name="An Z."/>
            <person name="de Beer Z.W."/>
            <person name="De Vos L."/>
            <person name="Chen L."/>
            <person name="Duong T.A."/>
            <person name="Gao Y."/>
            <person name="Hammerbacher A."/>
            <person name="Kikkert J.R."/>
            <person name="Li Y."/>
            <person name="Li H."/>
            <person name="Li K."/>
            <person name="Li Q."/>
            <person name="Liu X."/>
            <person name="Ma X."/>
            <person name="Naidoo K."/>
            <person name="Pethybridge S.J."/>
            <person name="Sun J."/>
            <person name="Steenkamp E.T."/>
            <person name="van der Nest M.A."/>
            <person name="van Wyk S."/>
            <person name="Wingfield M.J."/>
            <person name="Xiong C."/>
            <person name="Yue Q."/>
            <person name="Zhang X."/>
        </authorList>
    </citation>
    <scope>NUCLEOTIDE SEQUENCE [LARGE SCALE GENOMIC DNA]</scope>
    <source>
        <strain evidence="2 3">BP5796</strain>
    </source>
</reference>
<dbReference type="AlphaFoldDB" id="A0A3D8SGZ1"/>
<organism evidence="2 3">
    <name type="scientific">Coleophoma crateriformis</name>
    <dbReference type="NCBI Taxonomy" id="565419"/>
    <lineage>
        <taxon>Eukaryota</taxon>
        <taxon>Fungi</taxon>
        <taxon>Dikarya</taxon>
        <taxon>Ascomycota</taxon>
        <taxon>Pezizomycotina</taxon>
        <taxon>Leotiomycetes</taxon>
        <taxon>Helotiales</taxon>
        <taxon>Dermateaceae</taxon>
        <taxon>Coleophoma</taxon>
    </lineage>
</organism>
<feature type="compositionally biased region" description="Low complexity" evidence="1">
    <location>
        <begin position="754"/>
        <end position="778"/>
    </location>
</feature>
<dbReference type="InterPro" id="IPR009003">
    <property type="entry name" value="Peptidase_S1_PA"/>
</dbReference>
<feature type="region of interest" description="Disordered" evidence="1">
    <location>
        <begin position="726"/>
        <end position="745"/>
    </location>
</feature>
<feature type="region of interest" description="Disordered" evidence="1">
    <location>
        <begin position="59"/>
        <end position="110"/>
    </location>
</feature>
<proteinExistence type="predicted"/>
<feature type="region of interest" description="Disordered" evidence="1">
    <location>
        <begin position="806"/>
        <end position="829"/>
    </location>
</feature>
<feature type="region of interest" description="Disordered" evidence="1">
    <location>
        <begin position="27"/>
        <end position="46"/>
    </location>
</feature>
<feature type="compositionally biased region" description="Low complexity" evidence="1">
    <location>
        <begin position="728"/>
        <end position="740"/>
    </location>
</feature>
<feature type="compositionally biased region" description="Basic and acidic residues" evidence="1">
    <location>
        <begin position="89"/>
        <end position="102"/>
    </location>
</feature>
<dbReference type="OrthoDB" id="3550154at2759"/>
<feature type="region of interest" description="Disordered" evidence="1">
    <location>
        <begin position="754"/>
        <end position="788"/>
    </location>
</feature>
<feature type="region of interest" description="Disordered" evidence="1">
    <location>
        <begin position="665"/>
        <end position="701"/>
    </location>
</feature>
<evidence type="ECO:0000313" key="3">
    <source>
        <dbReference type="Proteomes" id="UP000256328"/>
    </source>
</evidence>
<feature type="compositionally biased region" description="Polar residues" evidence="1">
    <location>
        <begin position="195"/>
        <end position="212"/>
    </location>
</feature>
<name>A0A3D8SGZ1_9HELO</name>
<sequence length="829" mass="93204">MCYPTGQNHALAFSSQKNLDQHTQQIHTNQGLRGSSKNHFENFPNSLLSTNTAADKLDESQLDSQLRPKRRQGVDDFEKNRNASQGIQDIKRARTDGFDKQNSRFYSQDPLYDSSPRVVSSEGTVNVHETFVNNVTFEEFVLLAQNLPLTDAISYDNSRNSIKIQCERSSIGLHEIFLHQNLRAIRSSGKPIMSEDSSSNKPDIHSSSTHNLMTHKEPPAKVFAIRQLEDSPLIDFWIGSLLPALFETLDQYNAGDEYSMSLVREGATEKSAKAVVRIESPRVPDEPAKKLIRDSIDTKCDVSSLGIGLRFVRARFLFTVGKEPYPDDQERRELPYNTRYWKKPGMGASIGLSVSQKDFATLCCHVQINNTRYILTVDHFIDESIKNRNVEAGESFNLTSPALSKVESTKLELQVLLNDILHGICLEKEWLKLEASRRSVKGDDFKLLKELLLKGQEIQKWLTELQQENDEFQIGTLTHRCEKNGTIRLSTDHSNVPSIKEERFRCHRADWALFQAHRNRLGANRIRYKLPDHLGNVEYGLEDEENGDGDTVYNTAVVEPNEEVYICGQTSGVIYGQVNAAMKGFRSYDGLKTTEHHILVSADLQGCRHSYGGDSGSPVLRKSDNKIIGILFGESSDDLFFTPIGTVFEDIKRQCDVTEVSLPQKREKPSPCASLTLLSPSGRLISGNEDDEPPKRPYKLSDIRIPAQSRINEATEHKLQMFIRDLNDSSPNSDIPNSDNQNHEPSLLVPHVSVTRSVTSSRSTSPVPSLSSSRSPTPNQKAEPPTTLSSFKNLLNAKAPMDQCVRIADDDNSPTESGEARWKDYWKAP</sequence>
<accession>A0A3D8SGZ1</accession>
<dbReference type="SUPFAM" id="SSF50494">
    <property type="entry name" value="Trypsin-like serine proteases"/>
    <property type="match status" value="1"/>
</dbReference>
<dbReference type="Proteomes" id="UP000256328">
    <property type="component" value="Unassembled WGS sequence"/>
</dbReference>
<feature type="compositionally biased region" description="Basic and acidic residues" evidence="1">
    <location>
        <begin position="818"/>
        <end position="829"/>
    </location>
</feature>